<evidence type="ECO:0000256" key="1">
    <source>
        <dbReference type="SAM" id="MobiDB-lite"/>
    </source>
</evidence>
<protein>
    <recommendedName>
        <fullName evidence="5">PsbP C-terminal domain-containing protein</fullName>
    </recommendedName>
</protein>
<reference evidence="3 4" key="1">
    <citation type="journal article" date="2014" name="Int. J. Syst. Evol. Microbiol.">
        <title>Nitrososphaera viennensis gen. nov., sp. nov., an aerobic and mesophilic, ammonia-oxidizing archaeon from soil and a member of the archaeal phylum Thaumarchaeota.</title>
        <authorList>
            <person name="Stieglmeier M."/>
            <person name="Klingl A."/>
            <person name="Alves R.J."/>
            <person name="Rittmann S.K."/>
            <person name="Melcher M."/>
            <person name="Leisch N."/>
            <person name="Schleper C."/>
        </authorList>
    </citation>
    <scope>NUCLEOTIDE SEQUENCE [LARGE SCALE GENOMIC DNA]</scope>
    <source>
        <strain evidence="3">EN76</strain>
    </source>
</reference>
<dbReference type="HOGENOM" id="CLU_1182909_0_0_2"/>
<organism evidence="3 4">
    <name type="scientific">Nitrososphaera viennensis EN76</name>
    <dbReference type="NCBI Taxonomy" id="926571"/>
    <lineage>
        <taxon>Archaea</taxon>
        <taxon>Nitrososphaerota</taxon>
        <taxon>Nitrososphaeria</taxon>
        <taxon>Nitrososphaerales</taxon>
        <taxon>Nitrososphaeraceae</taxon>
        <taxon>Nitrososphaera</taxon>
    </lineage>
</organism>
<keyword evidence="4" id="KW-1185">Reference proteome</keyword>
<evidence type="ECO:0000256" key="2">
    <source>
        <dbReference type="SAM" id="Phobius"/>
    </source>
</evidence>
<feature type="transmembrane region" description="Helical" evidence="2">
    <location>
        <begin position="24"/>
        <end position="42"/>
    </location>
</feature>
<feature type="region of interest" description="Disordered" evidence="1">
    <location>
        <begin position="213"/>
        <end position="234"/>
    </location>
</feature>
<accession>A0A060HMK5</accession>
<keyword evidence="2" id="KW-0812">Transmembrane</keyword>
<name>A0A060HMK5_9ARCH</name>
<dbReference type="Proteomes" id="UP000027093">
    <property type="component" value="Chromosome"/>
</dbReference>
<keyword evidence="2" id="KW-1133">Transmembrane helix</keyword>
<proteinExistence type="predicted"/>
<evidence type="ECO:0000313" key="4">
    <source>
        <dbReference type="Proteomes" id="UP000027093"/>
    </source>
</evidence>
<dbReference type="STRING" id="926571.NVIE_006030"/>
<evidence type="ECO:0008006" key="5">
    <source>
        <dbReference type="Google" id="ProtNLM"/>
    </source>
</evidence>
<gene>
    <name evidence="3" type="ORF">NVIE_006030</name>
</gene>
<dbReference type="EMBL" id="CP007536">
    <property type="protein sequence ID" value="AIC14806.1"/>
    <property type="molecule type" value="Genomic_DNA"/>
</dbReference>
<dbReference type="AlphaFoldDB" id="A0A060HMK5"/>
<dbReference type="KEGG" id="nvn:NVIE_006030"/>
<keyword evidence="2" id="KW-0472">Membrane</keyword>
<sequence>MVDAGWSSPTSDANKPKVFSYRKIALLGIIGLVAALAIQIVMTNGLQSTIKHPYVNTVYGLSIDFPRGWWMNENYSFKTVNGDQQNAIVMFYSANVGTITVSANDLPPNPSLDAVFSDAKNTLIEKYKAYNLIILREGATTIGTNGTYDARFIEVTLTADNKLLKEELVYTIHDGKRYVLTISAPADQYPSALPLFQKSITSLAFGSDAITPDKAVPVPTNPPPSQNPNTGIQA</sequence>
<dbReference type="Gene3D" id="3.40.1000.10">
    <property type="entry name" value="Mog1/PsbP, alpha/beta/alpha sandwich"/>
    <property type="match status" value="1"/>
</dbReference>
<evidence type="ECO:0000313" key="3">
    <source>
        <dbReference type="EMBL" id="AIC14806.1"/>
    </source>
</evidence>